<dbReference type="InterPro" id="IPR007175">
    <property type="entry name" value="Rpr2/Snm1/Rpp21"/>
</dbReference>
<dbReference type="Pfam" id="PF04032">
    <property type="entry name" value="Rpr2"/>
    <property type="match status" value="1"/>
</dbReference>
<evidence type="ECO:0000313" key="6">
    <source>
        <dbReference type="EMBL" id="EPS28463.1"/>
    </source>
</evidence>
<evidence type="ECO:0000256" key="1">
    <source>
        <dbReference type="ARBA" id="ARBA00022694"/>
    </source>
</evidence>
<dbReference type="AlphaFoldDB" id="S8AR37"/>
<evidence type="ECO:0000256" key="2">
    <source>
        <dbReference type="ARBA" id="ARBA00022723"/>
    </source>
</evidence>
<dbReference type="PhylomeDB" id="S8AR37"/>
<keyword evidence="7" id="KW-1185">Reference proteome</keyword>
<name>S8AR37_PENO1</name>
<sequence length="193" mass="21740">MVKARAPKEAKNTKSHLKSRIDFLQQAADYFQQIHQQESSTKEFSDSQSSTSCTRHEIESHSSCIEKDTTDAEPANAVGQSSSASLLSNLSRVYVSHMRGVSLKTQTRLSVPVKRAFCKRCDTLLASELTCKHEVRNDSRGRRKPWADVLVKRCLTCGTEKRFPQNTKRSKKLSERHKDLAQGSREKSPTEAS</sequence>
<dbReference type="eggNOG" id="ENOG502SCED">
    <property type="taxonomic scope" value="Eukaryota"/>
</dbReference>
<dbReference type="PANTHER" id="PTHR14742">
    <property type="entry name" value="RIBONUCLEASE P SUBUNIT P21"/>
    <property type="match status" value="1"/>
</dbReference>
<dbReference type="GO" id="GO:0046872">
    <property type="term" value="F:metal ion binding"/>
    <property type="evidence" value="ECO:0007669"/>
    <property type="project" value="UniProtKB-KW"/>
</dbReference>
<evidence type="ECO:0008006" key="8">
    <source>
        <dbReference type="Google" id="ProtNLM"/>
    </source>
</evidence>
<evidence type="ECO:0000256" key="5">
    <source>
        <dbReference type="SAM" id="MobiDB-lite"/>
    </source>
</evidence>
<comment type="similarity">
    <text evidence="4">Belongs to the eukaryotic/archaeal RNase P protein component 4 family.</text>
</comment>
<dbReference type="EMBL" id="KB644411">
    <property type="protein sequence ID" value="EPS28463.1"/>
    <property type="molecule type" value="Genomic_DNA"/>
</dbReference>
<protein>
    <recommendedName>
        <fullName evidence="8">RNAse P Rpr2/Rpp21 subunit domain-containing protein</fullName>
    </recommendedName>
</protein>
<evidence type="ECO:0000313" key="7">
    <source>
        <dbReference type="Proteomes" id="UP000019376"/>
    </source>
</evidence>
<dbReference type="GO" id="GO:0008033">
    <property type="term" value="P:tRNA processing"/>
    <property type="evidence" value="ECO:0007669"/>
    <property type="project" value="UniProtKB-KW"/>
</dbReference>
<keyword evidence="2" id="KW-0479">Metal-binding</keyword>
<keyword evidence="3" id="KW-0862">Zinc</keyword>
<keyword evidence="1" id="KW-0819">tRNA processing</keyword>
<dbReference type="PANTHER" id="PTHR14742:SF0">
    <property type="entry name" value="RIBONUCLEASE P PROTEIN SUBUNIT P21"/>
    <property type="match status" value="1"/>
</dbReference>
<dbReference type="GO" id="GO:0005655">
    <property type="term" value="C:nucleolar ribonuclease P complex"/>
    <property type="evidence" value="ECO:0007669"/>
    <property type="project" value="TreeGrafter"/>
</dbReference>
<evidence type="ECO:0000256" key="4">
    <source>
        <dbReference type="ARBA" id="ARBA00038402"/>
    </source>
</evidence>
<reference evidence="6 7" key="1">
    <citation type="journal article" date="2013" name="PLoS ONE">
        <title>Genomic and secretomic analyses reveal unique features of the lignocellulolytic enzyme system of Penicillium decumbens.</title>
        <authorList>
            <person name="Liu G."/>
            <person name="Zhang L."/>
            <person name="Wei X."/>
            <person name="Zou G."/>
            <person name="Qin Y."/>
            <person name="Ma L."/>
            <person name="Li J."/>
            <person name="Zheng H."/>
            <person name="Wang S."/>
            <person name="Wang C."/>
            <person name="Xun L."/>
            <person name="Zhao G.-P."/>
            <person name="Zhou Z."/>
            <person name="Qu Y."/>
        </authorList>
    </citation>
    <scope>NUCLEOTIDE SEQUENCE [LARGE SCALE GENOMIC DNA]</scope>
    <source>
        <strain evidence="7">114-2 / CGMCC 5302</strain>
    </source>
</reference>
<gene>
    <name evidence="6" type="ORF">PDE_03409</name>
</gene>
<feature type="region of interest" description="Disordered" evidence="5">
    <location>
        <begin position="163"/>
        <end position="193"/>
    </location>
</feature>
<accession>S8AR37</accession>
<feature type="compositionally biased region" description="Basic and acidic residues" evidence="5">
    <location>
        <begin position="172"/>
        <end position="193"/>
    </location>
</feature>
<proteinExistence type="inferred from homology"/>
<dbReference type="Proteomes" id="UP000019376">
    <property type="component" value="Unassembled WGS sequence"/>
</dbReference>
<dbReference type="Gene3D" id="6.20.50.20">
    <property type="match status" value="1"/>
</dbReference>
<evidence type="ECO:0000256" key="3">
    <source>
        <dbReference type="ARBA" id="ARBA00022833"/>
    </source>
</evidence>
<organism evidence="6 7">
    <name type="scientific">Penicillium oxalicum (strain 114-2 / CGMCC 5302)</name>
    <name type="common">Penicillium decumbens</name>
    <dbReference type="NCBI Taxonomy" id="933388"/>
    <lineage>
        <taxon>Eukaryota</taxon>
        <taxon>Fungi</taxon>
        <taxon>Dikarya</taxon>
        <taxon>Ascomycota</taxon>
        <taxon>Pezizomycotina</taxon>
        <taxon>Eurotiomycetes</taxon>
        <taxon>Eurotiomycetidae</taxon>
        <taxon>Eurotiales</taxon>
        <taxon>Aspergillaceae</taxon>
        <taxon>Penicillium</taxon>
    </lineage>
</organism>
<dbReference type="HOGENOM" id="CLU_079140_1_2_1"/>
<dbReference type="OrthoDB" id="128536at2759"/>
<dbReference type="STRING" id="933388.S8AR37"/>